<evidence type="ECO:0000313" key="2">
    <source>
        <dbReference type="Proteomes" id="UP000299102"/>
    </source>
</evidence>
<comment type="caution">
    <text evidence="1">The sequence shown here is derived from an EMBL/GenBank/DDBJ whole genome shotgun (WGS) entry which is preliminary data.</text>
</comment>
<proteinExistence type="predicted"/>
<gene>
    <name evidence="1" type="ORF">EVAR_22172_1</name>
</gene>
<protein>
    <submittedName>
        <fullName evidence="1">Uncharacterized protein</fullName>
    </submittedName>
</protein>
<evidence type="ECO:0000313" key="1">
    <source>
        <dbReference type="EMBL" id="GBP67771.1"/>
    </source>
</evidence>
<dbReference type="EMBL" id="BGZK01000991">
    <property type="protein sequence ID" value="GBP67771.1"/>
    <property type="molecule type" value="Genomic_DNA"/>
</dbReference>
<organism evidence="1 2">
    <name type="scientific">Eumeta variegata</name>
    <name type="common">Bagworm moth</name>
    <name type="synonym">Eumeta japonica</name>
    <dbReference type="NCBI Taxonomy" id="151549"/>
    <lineage>
        <taxon>Eukaryota</taxon>
        <taxon>Metazoa</taxon>
        <taxon>Ecdysozoa</taxon>
        <taxon>Arthropoda</taxon>
        <taxon>Hexapoda</taxon>
        <taxon>Insecta</taxon>
        <taxon>Pterygota</taxon>
        <taxon>Neoptera</taxon>
        <taxon>Endopterygota</taxon>
        <taxon>Lepidoptera</taxon>
        <taxon>Glossata</taxon>
        <taxon>Ditrysia</taxon>
        <taxon>Tineoidea</taxon>
        <taxon>Psychidae</taxon>
        <taxon>Oiketicinae</taxon>
        <taxon>Eumeta</taxon>
    </lineage>
</organism>
<dbReference type="AlphaFoldDB" id="A0A4C1XV48"/>
<sequence>MAQNRNAWKKKGSGRVEPAYCIIRGQFRPTQFLVLHSTQPGCSSQDSLNLYETVQVSAPSSQICIGCRSLRTRLIAEAASDCVQPKATEQIYVAASVSAQSSQELVVSHTLSFDTYKQNPEHRRLATIEIINVKKRATKNTYFDNWRDYNYGRDYGTKAANGYGPRMSDITMYPHSVLIVPNITTEFKRGRVNLSEELRDGRPSTAFNIKNIDDMHRVIEIKQACDLP</sequence>
<name>A0A4C1XV48_EUMVA</name>
<dbReference type="Proteomes" id="UP000299102">
    <property type="component" value="Unassembled WGS sequence"/>
</dbReference>
<reference evidence="1 2" key="1">
    <citation type="journal article" date="2019" name="Commun. Biol.">
        <title>The bagworm genome reveals a unique fibroin gene that provides high tensile strength.</title>
        <authorList>
            <person name="Kono N."/>
            <person name="Nakamura H."/>
            <person name="Ohtoshi R."/>
            <person name="Tomita M."/>
            <person name="Numata K."/>
            <person name="Arakawa K."/>
        </authorList>
    </citation>
    <scope>NUCLEOTIDE SEQUENCE [LARGE SCALE GENOMIC DNA]</scope>
</reference>
<keyword evidence="2" id="KW-1185">Reference proteome</keyword>
<accession>A0A4C1XV48</accession>